<dbReference type="Pfam" id="PF03167">
    <property type="entry name" value="UDG"/>
    <property type="match status" value="1"/>
</dbReference>
<dbReference type="AlphaFoldDB" id="A0A8T4C809"/>
<evidence type="ECO:0000313" key="3">
    <source>
        <dbReference type="Proteomes" id="UP000774699"/>
    </source>
</evidence>
<evidence type="ECO:0000313" key="2">
    <source>
        <dbReference type="EMBL" id="MBM3282589.1"/>
    </source>
</evidence>
<proteinExistence type="predicted"/>
<gene>
    <name evidence="2" type="ORF">FJY86_04615</name>
</gene>
<sequence length="77" mass="8969">MFKQINILQPKIIGLMGRTAISHVLENEKIDLEKMHGKIIERNNLQYAILYHPAAMIYNQKLAETMKQDFTLLSVKK</sequence>
<evidence type="ECO:0000259" key="1">
    <source>
        <dbReference type="Pfam" id="PF03167"/>
    </source>
</evidence>
<organism evidence="2 3">
    <name type="scientific">Candidatus Iainarchaeum sp</name>
    <dbReference type="NCBI Taxonomy" id="3101447"/>
    <lineage>
        <taxon>Archaea</taxon>
        <taxon>Candidatus Iainarchaeota</taxon>
        <taxon>Candidatus Iainarchaeia</taxon>
        <taxon>Candidatus Iainarchaeales</taxon>
        <taxon>Candidatus Iainarchaeaceae</taxon>
        <taxon>Candidatus Iainarchaeum</taxon>
    </lineage>
</organism>
<dbReference type="SUPFAM" id="SSF52141">
    <property type="entry name" value="Uracil-DNA glycosylase-like"/>
    <property type="match status" value="1"/>
</dbReference>
<reference evidence="2" key="1">
    <citation type="submission" date="2019-03" db="EMBL/GenBank/DDBJ databases">
        <title>Lake Tanganyika Metagenome-Assembled Genomes (MAGs).</title>
        <authorList>
            <person name="Tran P."/>
        </authorList>
    </citation>
    <scope>NUCLEOTIDE SEQUENCE</scope>
    <source>
        <strain evidence="2">M_DeepCast_50m_m2_156</strain>
    </source>
</reference>
<dbReference type="Proteomes" id="UP000774699">
    <property type="component" value="Unassembled WGS sequence"/>
</dbReference>
<protein>
    <recommendedName>
        <fullName evidence="1">Uracil-DNA glycosylase-like domain-containing protein</fullName>
    </recommendedName>
</protein>
<comment type="caution">
    <text evidence="2">The sequence shown here is derived from an EMBL/GenBank/DDBJ whole genome shotgun (WGS) entry which is preliminary data.</text>
</comment>
<dbReference type="InterPro" id="IPR036895">
    <property type="entry name" value="Uracil-DNA_glycosylase-like_sf"/>
</dbReference>
<dbReference type="InterPro" id="IPR005122">
    <property type="entry name" value="Uracil-DNA_glycosylase-like"/>
</dbReference>
<dbReference type="EMBL" id="VGJJ01000053">
    <property type="protein sequence ID" value="MBM3282589.1"/>
    <property type="molecule type" value="Genomic_DNA"/>
</dbReference>
<feature type="domain" description="Uracil-DNA glycosylase-like" evidence="1">
    <location>
        <begin position="3"/>
        <end position="67"/>
    </location>
</feature>
<name>A0A8T4C809_9ARCH</name>
<accession>A0A8T4C809</accession>
<dbReference type="Gene3D" id="3.40.470.10">
    <property type="entry name" value="Uracil-DNA glycosylase-like domain"/>
    <property type="match status" value="1"/>
</dbReference>